<proteinExistence type="predicted"/>
<keyword evidence="1" id="KW-0732">Signal</keyword>
<dbReference type="RefSeq" id="XP_004830830.1">
    <property type="nucleotide sequence ID" value="XM_004830773.1"/>
</dbReference>
<keyword evidence="3" id="KW-1185">Reference proteome</keyword>
<feature type="chain" id="PRO_5003940012" evidence="1">
    <location>
        <begin position="20"/>
        <end position="353"/>
    </location>
</feature>
<dbReference type="Proteomes" id="UP000031512">
    <property type="component" value="Chromosome 3"/>
</dbReference>
<gene>
    <name evidence="2" type="ORF">BEWA_005720</name>
</gene>
<dbReference type="EMBL" id="CP001670">
    <property type="protein sequence ID" value="AFZ81164.1"/>
    <property type="molecule type" value="Genomic_DNA"/>
</dbReference>
<dbReference type="KEGG" id="beq:BEWA_005720"/>
<sequence>MIFSSFNFLLVCCIFSLWAHGSVKPRNLWSEAPFLGRRNADSLGIFYRLSLISDGPRKREVKEPTVDVESQLLPKQEDSSDEEEDLTKFFISQYRMIFKELVVPSIKSQTPQKCADTPKDTKFKNFDSWDYKVCETDDEGMCSIMTTVPAGTVLMKPNVGDYEYVSLPALNSLFRTRKGILDMIFPRLSNIDMDKVYQHASLQTLVISRLNNNELLRKMLLLAALSSGLTASREFILDILFYILSSRLFWSQSAYSAWSRIYHSPTPLVLLSIRRMLLTLYEGFVYLDDGLKEVLTSMEGMLLNINVREQLRKQYVTDDSGTIRVHCNFFSRYSYLKDKHTIMFYCCFSASVG</sequence>
<feature type="signal peptide" evidence="1">
    <location>
        <begin position="1"/>
        <end position="19"/>
    </location>
</feature>
<dbReference type="eggNOG" id="ENOG502SEDS">
    <property type="taxonomic scope" value="Eukaryota"/>
</dbReference>
<evidence type="ECO:0000313" key="2">
    <source>
        <dbReference type="EMBL" id="AFZ81164.1"/>
    </source>
</evidence>
<evidence type="ECO:0000256" key="1">
    <source>
        <dbReference type="SAM" id="SignalP"/>
    </source>
</evidence>
<evidence type="ECO:0000313" key="3">
    <source>
        <dbReference type="Proteomes" id="UP000031512"/>
    </source>
</evidence>
<dbReference type="OrthoDB" id="360830at2759"/>
<accession>L0B204</accession>
<dbReference type="GeneID" id="15805693"/>
<name>L0B204_THEEQ</name>
<dbReference type="AlphaFoldDB" id="L0B204"/>
<reference evidence="2 3" key="1">
    <citation type="journal article" date="2012" name="BMC Genomics">
        <title>Comparative genomic analysis and phylogenetic position of Theileria equi.</title>
        <authorList>
            <person name="Kappmeyer L.S."/>
            <person name="Thiagarajan M."/>
            <person name="Herndon D.R."/>
            <person name="Ramsay J.D."/>
            <person name="Caler E."/>
            <person name="Djikeng A."/>
            <person name="Gillespie J.J."/>
            <person name="Lau A.O."/>
            <person name="Roalson E.H."/>
            <person name="Silva J.C."/>
            <person name="Silva M.G."/>
            <person name="Suarez C.E."/>
            <person name="Ueti M.W."/>
            <person name="Nene V.M."/>
            <person name="Mealey R.H."/>
            <person name="Knowles D.P."/>
            <person name="Brayton K.A."/>
        </authorList>
    </citation>
    <scope>NUCLEOTIDE SEQUENCE [LARGE SCALE GENOMIC DNA]</scope>
    <source>
        <strain evidence="2 3">WA</strain>
    </source>
</reference>
<dbReference type="VEuPathDB" id="PiroplasmaDB:BEWA_005720"/>
<protein>
    <submittedName>
        <fullName evidence="2">Signal peptide-containing protein</fullName>
    </submittedName>
</protein>
<organism evidence="2 3">
    <name type="scientific">Theileria equi strain WA</name>
    <dbReference type="NCBI Taxonomy" id="1537102"/>
    <lineage>
        <taxon>Eukaryota</taxon>
        <taxon>Sar</taxon>
        <taxon>Alveolata</taxon>
        <taxon>Apicomplexa</taxon>
        <taxon>Aconoidasida</taxon>
        <taxon>Piroplasmida</taxon>
        <taxon>Theileriidae</taxon>
        <taxon>Theileria</taxon>
    </lineage>
</organism>